<evidence type="ECO:0000313" key="2">
    <source>
        <dbReference type="EMBL" id="MBA9002415.1"/>
    </source>
</evidence>
<keyword evidence="3" id="KW-1185">Reference proteome</keyword>
<feature type="compositionally biased region" description="Low complexity" evidence="1">
    <location>
        <begin position="89"/>
        <end position="101"/>
    </location>
</feature>
<accession>A0A7W3R7J4</accession>
<name>A0A7W3R7J4_9ACTN</name>
<dbReference type="AlphaFoldDB" id="A0A7W3R7J4"/>
<dbReference type="Proteomes" id="UP000539313">
    <property type="component" value="Unassembled WGS sequence"/>
</dbReference>
<comment type="caution">
    <text evidence="2">The sequence shown here is derived from an EMBL/GenBank/DDBJ whole genome shotgun (WGS) entry which is preliminary data.</text>
</comment>
<feature type="compositionally biased region" description="Pro residues" evidence="1">
    <location>
        <begin position="69"/>
        <end position="88"/>
    </location>
</feature>
<dbReference type="EMBL" id="JACJII010000001">
    <property type="protein sequence ID" value="MBA9002415.1"/>
    <property type="molecule type" value="Genomic_DNA"/>
</dbReference>
<organism evidence="2 3">
    <name type="scientific">Thermomonospora cellulosilytica</name>
    <dbReference type="NCBI Taxonomy" id="1411118"/>
    <lineage>
        <taxon>Bacteria</taxon>
        <taxon>Bacillati</taxon>
        <taxon>Actinomycetota</taxon>
        <taxon>Actinomycetes</taxon>
        <taxon>Streptosporangiales</taxon>
        <taxon>Thermomonosporaceae</taxon>
        <taxon>Thermomonospora</taxon>
    </lineage>
</organism>
<dbReference type="RefSeq" id="WP_182704448.1">
    <property type="nucleotide sequence ID" value="NZ_JACJII010000001.1"/>
</dbReference>
<reference evidence="2 3" key="1">
    <citation type="submission" date="2020-08" db="EMBL/GenBank/DDBJ databases">
        <title>Sequencing the genomes of 1000 actinobacteria strains.</title>
        <authorList>
            <person name="Klenk H.-P."/>
        </authorList>
    </citation>
    <scope>NUCLEOTIDE SEQUENCE [LARGE SCALE GENOMIC DNA]</scope>
    <source>
        <strain evidence="2 3">DSM 45823</strain>
    </source>
</reference>
<evidence type="ECO:0000313" key="3">
    <source>
        <dbReference type="Proteomes" id="UP000539313"/>
    </source>
</evidence>
<gene>
    <name evidence="2" type="ORF">HNR21_001297</name>
</gene>
<dbReference type="PROSITE" id="PS51257">
    <property type="entry name" value="PROKAR_LIPOPROTEIN"/>
    <property type="match status" value="1"/>
</dbReference>
<evidence type="ECO:0000256" key="1">
    <source>
        <dbReference type="SAM" id="MobiDB-lite"/>
    </source>
</evidence>
<protein>
    <submittedName>
        <fullName evidence="2">Uncharacterized protein</fullName>
    </submittedName>
</protein>
<proteinExistence type="predicted"/>
<feature type="region of interest" description="Disordered" evidence="1">
    <location>
        <begin position="28"/>
        <end position="102"/>
    </location>
</feature>
<sequence length="196" mass="20108">MPRIRPLVAITTAVTLCGITVTGCLPGGEPGRPGGSPSASVTASPGDDRPGTPEPAPPTESGPSTASPPSEPGAPTPVTPSSPTPGAPTPEAGTPTPTPGAIRFASPVAAIEHLAQARRRNDRTDALRAANAATVDYVFGFPPASLLTPNRDCRRTPSGPYAYHCFYYYEGGGLNYYVNFSATSGFLVVRALFVAD</sequence>